<dbReference type="Pfam" id="PF05699">
    <property type="entry name" value="Dimer_Tnp_hAT"/>
    <property type="match status" value="1"/>
</dbReference>
<organism evidence="2 3">
    <name type="scientific">Armillaria solidipes</name>
    <dbReference type="NCBI Taxonomy" id="1076256"/>
    <lineage>
        <taxon>Eukaryota</taxon>
        <taxon>Fungi</taxon>
        <taxon>Dikarya</taxon>
        <taxon>Basidiomycota</taxon>
        <taxon>Agaricomycotina</taxon>
        <taxon>Agaricomycetes</taxon>
        <taxon>Agaricomycetidae</taxon>
        <taxon>Agaricales</taxon>
        <taxon>Marasmiineae</taxon>
        <taxon>Physalacriaceae</taxon>
        <taxon>Armillaria</taxon>
    </lineage>
</organism>
<reference evidence="3" key="1">
    <citation type="journal article" date="2017" name="Nat. Ecol. Evol.">
        <title>Genome expansion and lineage-specific genetic innovations in the forest pathogenic fungi Armillaria.</title>
        <authorList>
            <person name="Sipos G."/>
            <person name="Prasanna A.N."/>
            <person name="Walter M.C."/>
            <person name="O'Connor E."/>
            <person name="Balint B."/>
            <person name="Krizsan K."/>
            <person name="Kiss B."/>
            <person name="Hess J."/>
            <person name="Varga T."/>
            <person name="Slot J."/>
            <person name="Riley R."/>
            <person name="Boka B."/>
            <person name="Rigling D."/>
            <person name="Barry K."/>
            <person name="Lee J."/>
            <person name="Mihaltcheva S."/>
            <person name="LaButti K."/>
            <person name="Lipzen A."/>
            <person name="Waldron R."/>
            <person name="Moloney N.M."/>
            <person name="Sperisen C."/>
            <person name="Kredics L."/>
            <person name="Vagvoelgyi C."/>
            <person name="Patrignani A."/>
            <person name="Fitzpatrick D."/>
            <person name="Nagy I."/>
            <person name="Doyle S."/>
            <person name="Anderson J.B."/>
            <person name="Grigoriev I.V."/>
            <person name="Gueldener U."/>
            <person name="Muensterkoetter M."/>
            <person name="Nagy L.G."/>
        </authorList>
    </citation>
    <scope>NUCLEOTIDE SEQUENCE [LARGE SCALE GENOMIC DNA]</scope>
    <source>
        <strain evidence="3">28-4</strain>
    </source>
</reference>
<evidence type="ECO:0000313" key="3">
    <source>
        <dbReference type="Proteomes" id="UP000218334"/>
    </source>
</evidence>
<feature type="non-terminal residue" evidence="2">
    <location>
        <position position="1"/>
    </location>
</feature>
<gene>
    <name evidence="2" type="ORF">ARMSODRAFT_841652</name>
</gene>
<evidence type="ECO:0000313" key="2">
    <source>
        <dbReference type="EMBL" id="PBK68199.1"/>
    </source>
</evidence>
<dbReference type="SUPFAM" id="SSF53098">
    <property type="entry name" value="Ribonuclease H-like"/>
    <property type="match status" value="1"/>
</dbReference>
<feature type="domain" description="HAT C-terminal dimerisation" evidence="1">
    <location>
        <begin position="1"/>
        <end position="51"/>
    </location>
</feature>
<protein>
    <recommendedName>
        <fullName evidence="1">HAT C-terminal dimerisation domain-containing protein</fullName>
    </recommendedName>
</protein>
<evidence type="ECO:0000259" key="1">
    <source>
        <dbReference type="Pfam" id="PF05699"/>
    </source>
</evidence>
<sequence>YPTIFSFALDILPIQGTAVPSERVFLSGKETDMLRCNRLGAEAMEALQMLKFSIRKGQGLNFTDGLDEASQIQELEAL</sequence>
<dbReference type="EMBL" id="KZ293433">
    <property type="protein sequence ID" value="PBK68199.1"/>
    <property type="molecule type" value="Genomic_DNA"/>
</dbReference>
<dbReference type="InterPro" id="IPR008906">
    <property type="entry name" value="HATC_C_dom"/>
</dbReference>
<feature type="non-terminal residue" evidence="2">
    <location>
        <position position="78"/>
    </location>
</feature>
<name>A0A2H3BBE3_9AGAR</name>
<dbReference type="GO" id="GO:0046983">
    <property type="term" value="F:protein dimerization activity"/>
    <property type="evidence" value="ECO:0007669"/>
    <property type="project" value="InterPro"/>
</dbReference>
<keyword evidence="3" id="KW-1185">Reference proteome</keyword>
<dbReference type="InterPro" id="IPR012337">
    <property type="entry name" value="RNaseH-like_sf"/>
</dbReference>
<dbReference type="AlphaFoldDB" id="A0A2H3BBE3"/>
<accession>A0A2H3BBE3</accession>
<dbReference type="Proteomes" id="UP000218334">
    <property type="component" value="Unassembled WGS sequence"/>
</dbReference>
<proteinExistence type="predicted"/>